<accession>A0A0G1NFD8</accession>
<keyword evidence="5 11" id="KW-0227">DNA damage</keyword>
<dbReference type="InterPro" id="IPR020045">
    <property type="entry name" value="DNA_polI_H3TH"/>
</dbReference>
<keyword evidence="8 11" id="KW-0234">DNA repair</keyword>
<dbReference type="CDD" id="cd09898">
    <property type="entry name" value="H3TH_53EXO"/>
    <property type="match status" value="1"/>
</dbReference>
<comment type="caution">
    <text evidence="14">The sequence shown here is derived from an EMBL/GenBank/DDBJ whole genome shotgun (WGS) entry which is preliminary data.</text>
</comment>
<keyword evidence="6 11" id="KW-0239">DNA-directed DNA polymerase</keyword>
<dbReference type="NCBIfam" id="TIGR00593">
    <property type="entry name" value="pola"/>
    <property type="match status" value="1"/>
</dbReference>
<dbReference type="InterPro" id="IPR020046">
    <property type="entry name" value="5-3_exonucl_a-hlix_arch_N"/>
</dbReference>
<protein>
    <recommendedName>
        <fullName evidence="10 11">DNA polymerase I</fullName>
        <ecNumber evidence="10 11">2.7.7.7</ecNumber>
    </recommendedName>
</protein>
<evidence type="ECO:0000313" key="14">
    <source>
        <dbReference type="EMBL" id="KKU19269.1"/>
    </source>
</evidence>
<dbReference type="Proteomes" id="UP000034644">
    <property type="component" value="Unassembled WGS sequence"/>
</dbReference>
<dbReference type="GO" id="GO:0003887">
    <property type="term" value="F:DNA-directed DNA polymerase activity"/>
    <property type="evidence" value="ECO:0007669"/>
    <property type="project" value="UniProtKB-UniRule"/>
</dbReference>
<keyword evidence="11" id="KW-0378">Hydrolase</keyword>
<dbReference type="InterPro" id="IPR001098">
    <property type="entry name" value="DNA-dir_DNA_pol_A_palm_dom"/>
</dbReference>
<keyword evidence="11" id="KW-0540">Nuclease</keyword>
<dbReference type="InterPro" id="IPR036279">
    <property type="entry name" value="5-3_exonuclease_C_sf"/>
</dbReference>
<dbReference type="FunFam" id="1.10.150.20:FF:000002">
    <property type="entry name" value="DNA polymerase I"/>
    <property type="match status" value="1"/>
</dbReference>
<evidence type="ECO:0000256" key="7">
    <source>
        <dbReference type="ARBA" id="ARBA00023125"/>
    </source>
</evidence>
<dbReference type="CDD" id="cd09859">
    <property type="entry name" value="PIN_53EXO"/>
    <property type="match status" value="1"/>
</dbReference>
<dbReference type="FunFam" id="1.20.1060.10:FF:000001">
    <property type="entry name" value="DNA polymerase I"/>
    <property type="match status" value="1"/>
</dbReference>
<comment type="similarity">
    <text evidence="1 11">Belongs to the DNA polymerase type-A family.</text>
</comment>
<evidence type="ECO:0000256" key="4">
    <source>
        <dbReference type="ARBA" id="ARBA00022705"/>
    </source>
</evidence>
<dbReference type="EC" id="2.7.7.7" evidence="10 11"/>
<dbReference type="SUPFAM" id="SSF53098">
    <property type="entry name" value="Ribonuclease H-like"/>
    <property type="match status" value="1"/>
</dbReference>
<dbReference type="EMBL" id="LCLO01000008">
    <property type="protein sequence ID" value="KKU19269.1"/>
    <property type="molecule type" value="Genomic_DNA"/>
</dbReference>
<dbReference type="InterPro" id="IPR018320">
    <property type="entry name" value="DNA_polymerase_1"/>
</dbReference>
<evidence type="ECO:0000256" key="8">
    <source>
        <dbReference type="ARBA" id="ARBA00023204"/>
    </source>
</evidence>
<dbReference type="InterPro" id="IPR008918">
    <property type="entry name" value="HhH2"/>
</dbReference>
<name>A0A0G1NFD8_9BACT</name>
<gene>
    <name evidence="11" type="primary">polA</name>
    <name evidence="14" type="ORF">UX27_C0008G0020</name>
</gene>
<dbReference type="PANTHER" id="PTHR10133:SF27">
    <property type="entry name" value="DNA POLYMERASE NU"/>
    <property type="match status" value="1"/>
</dbReference>
<dbReference type="GO" id="GO:0006261">
    <property type="term" value="P:DNA-templated DNA replication"/>
    <property type="evidence" value="ECO:0007669"/>
    <property type="project" value="UniProtKB-UniRule"/>
</dbReference>
<evidence type="ECO:0000313" key="15">
    <source>
        <dbReference type="Proteomes" id="UP000034644"/>
    </source>
</evidence>
<evidence type="ECO:0000259" key="12">
    <source>
        <dbReference type="SMART" id="SM00475"/>
    </source>
</evidence>
<dbReference type="InterPro" id="IPR036397">
    <property type="entry name" value="RNaseH_sf"/>
</dbReference>
<dbReference type="Pfam" id="PF02739">
    <property type="entry name" value="5_3_exonuc_N"/>
    <property type="match status" value="1"/>
</dbReference>
<dbReference type="Gene3D" id="1.10.150.20">
    <property type="entry name" value="5' to 3' exonuclease, C-terminal subdomain"/>
    <property type="match status" value="2"/>
</dbReference>
<dbReference type="Gene3D" id="3.30.70.370">
    <property type="match status" value="1"/>
</dbReference>
<dbReference type="InterPro" id="IPR054690">
    <property type="entry name" value="DNA_polI_exonuclease"/>
</dbReference>
<keyword evidence="3 11" id="KW-0548">Nucleotidyltransferase</keyword>
<dbReference type="InterPro" id="IPR002298">
    <property type="entry name" value="DNA_polymerase_A"/>
</dbReference>
<dbReference type="GO" id="GO:0006302">
    <property type="term" value="P:double-strand break repair"/>
    <property type="evidence" value="ECO:0007669"/>
    <property type="project" value="TreeGrafter"/>
</dbReference>
<dbReference type="SUPFAM" id="SSF88723">
    <property type="entry name" value="PIN domain-like"/>
    <property type="match status" value="1"/>
</dbReference>
<evidence type="ECO:0000256" key="2">
    <source>
        <dbReference type="ARBA" id="ARBA00022679"/>
    </source>
</evidence>
<proteinExistence type="inferred from homology"/>
<dbReference type="Pfam" id="PF01367">
    <property type="entry name" value="5_3_exonuc"/>
    <property type="match status" value="1"/>
</dbReference>
<dbReference type="PANTHER" id="PTHR10133">
    <property type="entry name" value="DNA POLYMERASE I"/>
    <property type="match status" value="1"/>
</dbReference>
<dbReference type="FunFam" id="1.10.150.20:FF:000003">
    <property type="entry name" value="DNA polymerase I"/>
    <property type="match status" value="1"/>
</dbReference>
<dbReference type="Gene3D" id="3.40.50.1010">
    <property type="entry name" value="5'-nuclease"/>
    <property type="match status" value="1"/>
</dbReference>
<feature type="domain" description="DNA-directed DNA polymerase family A palm" evidence="13">
    <location>
        <begin position="634"/>
        <end position="840"/>
    </location>
</feature>
<dbReference type="InterPro" id="IPR029060">
    <property type="entry name" value="PIN-like_dom_sf"/>
</dbReference>
<evidence type="ECO:0000256" key="1">
    <source>
        <dbReference type="ARBA" id="ARBA00007705"/>
    </source>
</evidence>
<evidence type="ECO:0000256" key="9">
    <source>
        <dbReference type="ARBA" id="ARBA00049244"/>
    </source>
</evidence>
<comment type="function">
    <text evidence="11">In addition to polymerase activity, this DNA polymerase exhibits 5'-3' exonuclease activity.</text>
</comment>
<dbReference type="InterPro" id="IPR012337">
    <property type="entry name" value="RNaseH-like_sf"/>
</dbReference>
<dbReference type="AlphaFoldDB" id="A0A0G1NFD8"/>
<dbReference type="NCBIfam" id="NF004397">
    <property type="entry name" value="PRK05755.1"/>
    <property type="match status" value="1"/>
</dbReference>
<evidence type="ECO:0000256" key="5">
    <source>
        <dbReference type="ARBA" id="ARBA00022763"/>
    </source>
</evidence>
<dbReference type="Pfam" id="PF00476">
    <property type="entry name" value="DNA_pol_A"/>
    <property type="match status" value="1"/>
</dbReference>
<dbReference type="Pfam" id="PF22619">
    <property type="entry name" value="DNA_polI_exo1"/>
    <property type="match status" value="1"/>
</dbReference>
<dbReference type="SMART" id="SM00482">
    <property type="entry name" value="POLAc"/>
    <property type="match status" value="1"/>
</dbReference>
<dbReference type="CDD" id="cd08637">
    <property type="entry name" value="DNA_pol_A_pol_I_C"/>
    <property type="match status" value="1"/>
</dbReference>
<sequence length="876" mass="98375">MNQKTLILIDANALIHRSFHALPPLTAKKGEMVNGVYGFCSILLKMLKELKPDYVAAAFDLPEPTFRHLEYKEYKAHRPKTPEELKTQFARVKEILTAFGVPIYEKAGFEADDVIAALTKQVEPVKDLKCLIVTGDLDLLQLVSDGKVAVCTLKKGISDTIIYDEQGVEKRFGLKPEQLVDFKALKGDPSDNIPGVPGIGEKTAAALLQEFGTLEGVCESMEKKTAGPKTALTPKLIGKLREFKEQAFLSKKLAQVRFDVPLKFNFEDAKFGAYDREAVIKIFQELEFFTLLERLPASSLARLDAAPSPPSGPSVKDEEVPDLGKVLEGFQAASLIKDIKKEPKIVVGLGEDESGQFLYISPNKQGIFKIEPTDIKDFKEIFEDQNIEKIAHDLKPILKVLREQDIECRGRFFDTKIASWLLNPGERDYELPKIVFRELGLKLEAEQVLFLKIWDLKSKLEQKLKESELNFIFEKIEMPLIGVLAEIERAGVKIDVNVLKTISEEVAGRISDYEKKIYNLAGGEFNVNSPAQLSQILFEKLKVPIKGLRKTPGGVVSTQASELLKIKDQPIVALILEYRELAKLKNTYLDALPVLVNPKTGRLHTTFIQTGTATGRLASERPNLQNIPVRSPIGKKIRSAFVAEDGSSLAAFDYSQIELRIIASVAGDKKMIEAFKAGKDIHRLTAAEVNDIEESKVSDELRRQAKALNFGVIYGMSAKSFAETSGISQEQAQRFIEEYFNDFSGIKNYIDEVKQKAVRDGYVKTLLGRRRYLPEINSPNWQVRQAAERMAVNMPIQGLAADIIKLAMIEIYNQILAKESGIKMILQVHDELVFEMKNDKIKEMAPKIKKIMEEAYVLEVPFEVETRQGKKWGELK</sequence>
<dbReference type="SMART" id="SM00475">
    <property type="entry name" value="53EXOc"/>
    <property type="match status" value="1"/>
</dbReference>
<dbReference type="PATRIC" id="fig|1618614.3.peg.146"/>
<evidence type="ECO:0000256" key="10">
    <source>
        <dbReference type="NCBIfam" id="TIGR00593"/>
    </source>
</evidence>
<dbReference type="PRINTS" id="PR00868">
    <property type="entry name" value="DNAPOLI"/>
</dbReference>
<dbReference type="GO" id="GO:0008409">
    <property type="term" value="F:5'-3' exonuclease activity"/>
    <property type="evidence" value="ECO:0007669"/>
    <property type="project" value="UniProtKB-UniRule"/>
</dbReference>
<organism evidence="14 15">
    <name type="scientific">Candidatus Azambacteria bacterium GW2011_GWA2_45_90</name>
    <dbReference type="NCBI Taxonomy" id="1618614"/>
    <lineage>
        <taxon>Bacteria</taxon>
        <taxon>Candidatus Azamiibacteriota</taxon>
    </lineage>
</organism>
<dbReference type="Gene3D" id="1.20.1060.10">
    <property type="entry name" value="Taq DNA Polymerase, Chain T, domain 4"/>
    <property type="match status" value="1"/>
</dbReference>
<dbReference type="CDD" id="cd06140">
    <property type="entry name" value="DNA_polA_I_Bacillus_like_exo"/>
    <property type="match status" value="1"/>
</dbReference>
<dbReference type="SUPFAM" id="SSF56672">
    <property type="entry name" value="DNA/RNA polymerases"/>
    <property type="match status" value="1"/>
</dbReference>
<dbReference type="SUPFAM" id="SSF47807">
    <property type="entry name" value="5' to 3' exonuclease, C-terminal subdomain"/>
    <property type="match status" value="1"/>
</dbReference>
<keyword evidence="4 11" id="KW-0235">DNA replication</keyword>
<keyword evidence="7 11" id="KW-0238">DNA-binding</keyword>
<comment type="catalytic activity">
    <reaction evidence="9 11">
        <text>DNA(n) + a 2'-deoxyribonucleoside 5'-triphosphate = DNA(n+1) + diphosphate</text>
        <dbReference type="Rhea" id="RHEA:22508"/>
        <dbReference type="Rhea" id="RHEA-COMP:17339"/>
        <dbReference type="Rhea" id="RHEA-COMP:17340"/>
        <dbReference type="ChEBI" id="CHEBI:33019"/>
        <dbReference type="ChEBI" id="CHEBI:61560"/>
        <dbReference type="ChEBI" id="CHEBI:173112"/>
        <dbReference type="EC" id="2.7.7.7"/>
    </reaction>
</comment>
<dbReference type="InterPro" id="IPR002421">
    <property type="entry name" value="5-3_exonuclease"/>
</dbReference>
<keyword evidence="2 11" id="KW-0808">Transferase</keyword>
<keyword evidence="11" id="KW-0269">Exonuclease</keyword>
<reference evidence="14 15" key="1">
    <citation type="journal article" date="2015" name="Nature">
        <title>rRNA introns, odd ribosomes, and small enigmatic genomes across a large radiation of phyla.</title>
        <authorList>
            <person name="Brown C.T."/>
            <person name="Hug L.A."/>
            <person name="Thomas B.C."/>
            <person name="Sharon I."/>
            <person name="Castelle C.J."/>
            <person name="Singh A."/>
            <person name="Wilkins M.J."/>
            <person name="Williams K.H."/>
            <person name="Banfield J.F."/>
        </authorList>
    </citation>
    <scope>NUCLEOTIDE SEQUENCE [LARGE SCALE GENOMIC DNA]</scope>
</reference>
<evidence type="ECO:0000256" key="6">
    <source>
        <dbReference type="ARBA" id="ARBA00022932"/>
    </source>
</evidence>
<dbReference type="SMART" id="SM00279">
    <property type="entry name" value="HhH2"/>
    <property type="match status" value="1"/>
</dbReference>
<dbReference type="Gene3D" id="3.30.420.10">
    <property type="entry name" value="Ribonuclease H-like superfamily/Ribonuclease H"/>
    <property type="match status" value="1"/>
</dbReference>
<evidence type="ECO:0000256" key="11">
    <source>
        <dbReference type="RuleBase" id="RU004460"/>
    </source>
</evidence>
<dbReference type="InterPro" id="IPR043502">
    <property type="entry name" value="DNA/RNA_pol_sf"/>
</dbReference>
<dbReference type="GO" id="GO:0003677">
    <property type="term" value="F:DNA binding"/>
    <property type="evidence" value="ECO:0007669"/>
    <property type="project" value="UniProtKB-UniRule"/>
</dbReference>
<feature type="domain" description="5'-3' exonuclease" evidence="12">
    <location>
        <begin position="1"/>
        <end position="272"/>
    </location>
</feature>
<evidence type="ECO:0000259" key="13">
    <source>
        <dbReference type="SMART" id="SM00482"/>
    </source>
</evidence>
<evidence type="ECO:0000256" key="3">
    <source>
        <dbReference type="ARBA" id="ARBA00022695"/>
    </source>
</evidence>